<dbReference type="PANTHER" id="PTHR43343:SF3">
    <property type="entry name" value="PROTEASE DO-LIKE 8, CHLOROPLASTIC"/>
    <property type="match status" value="1"/>
</dbReference>
<dbReference type="InterPro" id="IPR051201">
    <property type="entry name" value="Chloro_Bact_Ser_Proteases"/>
</dbReference>
<dbReference type="AlphaFoldDB" id="A0A1I3X4L3"/>
<dbReference type="GO" id="GO:0008233">
    <property type="term" value="F:peptidase activity"/>
    <property type="evidence" value="ECO:0007669"/>
    <property type="project" value="UniProtKB-KW"/>
</dbReference>
<keyword evidence="3" id="KW-0378">Hydrolase</keyword>
<dbReference type="Gene3D" id="2.40.10.10">
    <property type="entry name" value="Trypsin-like serine proteases"/>
    <property type="match status" value="2"/>
</dbReference>
<keyword evidence="2" id="KW-0645">Protease</keyword>
<evidence type="ECO:0000313" key="5">
    <source>
        <dbReference type="Proteomes" id="UP000199533"/>
    </source>
</evidence>
<sequence>MIKLSSILPSKHLYFTFGRKTKYFFTGISICILSSVSYAQLEETIVKVKPSIVGIGTYQKTKSPALTFTGTGFVVGDGLHVVTNAHVIPETLNFGKMEKYVVITGQDSKPELRDATIISIKKEYDLALLKINGAALPVLKLGKSETVREGKRVAYTGFPIGMVLGFYPVTHQAIISSITPIIRPAHNATQLNAKLIRQLQSPFMVFQLDGVAYPGNSGSPLYDPDTGLVYGVINMVYVKGKKESALSAPSGISYAIPGKHIVNLLNEINFKN</sequence>
<dbReference type="OrthoDB" id="212300at2"/>
<comment type="similarity">
    <text evidence="1">Belongs to the peptidase S1C family.</text>
</comment>
<accession>A0A1I3X4L3</accession>
<dbReference type="EMBL" id="FOSP01000001">
    <property type="protein sequence ID" value="SFK14585.1"/>
    <property type="molecule type" value="Genomic_DNA"/>
</dbReference>
<dbReference type="Pfam" id="PF13365">
    <property type="entry name" value="Trypsin_2"/>
    <property type="match status" value="1"/>
</dbReference>
<dbReference type="Proteomes" id="UP000199533">
    <property type="component" value="Unassembled WGS sequence"/>
</dbReference>
<evidence type="ECO:0000256" key="3">
    <source>
        <dbReference type="ARBA" id="ARBA00022801"/>
    </source>
</evidence>
<name>A0A1I3X4L3_9PROT</name>
<dbReference type="GO" id="GO:0006508">
    <property type="term" value="P:proteolysis"/>
    <property type="evidence" value="ECO:0007669"/>
    <property type="project" value="UniProtKB-KW"/>
</dbReference>
<protein>
    <submittedName>
        <fullName evidence="4">Trypsin-like peptidase domain-containing protein</fullName>
    </submittedName>
</protein>
<evidence type="ECO:0000256" key="1">
    <source>
        <dbReference type="ARBA" id="ARBA00010541"/>
    </source>
</evidence>
<evidence type="ECO:0000256" key="2">
    <source>
        <dbReference type="ARBA" id="ARBA00022670"/>
    </source>
</evidence>
<dbReference type="RefSeq" id="WP_090696369.1">
    <property type="nucleotide sequence ID" value="NZ_FOSP01000001.1"/>
</dbReference>
<gene>
    <name evidence="4" type="ORF">SAMN05216302_1001116</name>
</gene>
<keyword evidence="5" id="KW-1185">Reference proteome</keyword>
<organism evidence="4 5">
    <name type="scientific">Nitrosomonas aestuarii</name>
    <dbReference type="NCBI Taxonomy" id="52441"/>
    <lineage>
        <taxon>Bacteria</taxon>
        <taxon>Pseudomonadati</taxon>
        <taxon>Pseudomonadota</taxon>
        <taxon>Betaproteobacteria</taxon>
        <taxon>Nitrosomonadales</taxon>
        <taxon>Nitrosomonadaceae</taxon>
        <taxon>Nitrosomonas</taxon>
    </lineage>
</organism>
<evidence type="ECO:0000313" key="4">
    <source>
        <dbReference type="EMBL" id="SFK14585.1"/>
    </source>
</evidence>
<reference evidence="5" key="1">
    <citation type="submission" date="2016-10" db="EMBL/GenBank/DDBJ databases">
        <authorList>
            <person name="Varghese N."/>
            <person name="Submissions S."/>
        </authorList>
    </citation>
    <scope>NUCLEOTIDE SEQUENCE [LARGE SCALE GENOMIC DNA]</scope>
    <source>
        <strain evidence="5">Nm69</strain>
    </source>
</reference>
<dbReference type="InterPro" id="IPR009003">
    <property type="entry name" value="Peptidase_S1_PA"/>
</dbReference>
<dbReference type="SUPFAM" id="SSF50494">
    <property type="entry name" value="Trypsin-like serine proteases"/>
    <property type="match status" value="1"/>
</dbReference>
<proteinExistence type="inferred from homology"/>
<dbReference type="PANTHER" id="PTHR43343">
    <property type="entry name" value="PEPTIDASE S12"/>
    <property type="match status" value="1"/>
</dbReference>
<dbReference type="STRING" id="52441.SAMN05216302_1001116"/>
<dbReference type="InterPro" id="IPR043504">
    <property type="entry name" value="Peptidase_S1_PA_chymotrypsin"/>
</dbReference>